<comment type="caution">
    <text evidence="1">The sequence shown here is derived from an EMBL/GenBank/DDBJ whole genome shotgun (WGS) entry which is preliminary data.</text>
</comment>
<dbReference type="AlphaFoldDB" id="A0AAD3Y6S4"/>
<name>A0AAD3Y6S4_NEPGR</name>
<evidence type="ECO:0000313" key="1">
    <source>
        <dbReference type="EMBL" id="GMH31812.1"/>
    </source>
</evidence>
<sequence length="163" mass="17392">MGDPKVASSSVSVPIAQRIWDFRMGRLSSRFGSPSGRRSSPDHSFGSARFPLCCLLRMRLSIATREADVRTSATPGQSPVPGRGSRPSRVSVVWLPGGSLCGVCDDEFGMAVVFDSSAEFAAVCCVVWSLIHAVGSIMMRSCGCDPARGASDFVYLTQYDFGA</sequence>
<protein>
    <submittedName>
        <fullName evidence="1">Uncharacterized protein</fullName>
    </submittedName>
</protein>
<organism evidence="1 2">
    <name type="scientific">Nepenthes gracilis</name>
    <name type="common">Slender pitcher plant</name>
    <dbReference type="NCBI Taxonomy" id="150966"/>
    <lineage>
        <taxon>Eukaryota</taxon>
        <taxon>Viridiplantae</taxon>
        <taxon>Streptophyta</taxon>
        <taxon>Embryophyta</taxon>
        <taxon>Tracheophyta</taxon>
        <taxon>Spermatophyta</taxon>
        <taxon>Magnoliopsida</taxon>
        <taxon>eudicotyledons</taxon>
        <taxon>Gunneridae</taxon>
        <taxon>Pentapetalae</taxon>
        <taxon>Caryophyllales</taxon>
        <taxon>Nepenthaceae</taxon>
        <taxon>Nepenthes</taxon>
    </lineage>
</organism>
<keyword evidence="2" id="KW-1185">Reference proteome</keyword>
<gene>
    <name evidence="1" type="ORF">Nepgr_033656</name>
</gene>
<proteinExistence type="predicted"/>
<reference evidence="1" key="1">
    <citation type="submission" date="2023-05" db="EMBL/GenBank/DDBJ databases">
        <title>Nepenthes gracilis genome sequencing.</title>
        <authorList>
            <person name="Fukushima K."/>
        </authorList>
    </citation>
    <scope>NUCLEOTIDE SEQUENCE</scope>
    <source>
        <strain evidence="1">SING2019-196</strain>
    </source>
</reference>
<dbReference type="EMBL" id="BSYO01000041">
    <property type="protein sequence ID" value="GMH31812.1"/>
    <property type="molecule type" value="Genomic_DNA"/>
</dbReference>
<dbReference type="Proteomes" id="UP001279734">
    <property type="component" value="Unassembled WGS sequence"/>
</dbReference>
<accession>A0AAD3Y6S4</accession>
<evidence type="ECO:0000313" key="2">
    <source>
        <dbReference type="Proteomes" id="UP001279734"/>
    </source>
</evidence>